<dbReference type="SMART" id="SM00320">
    <property type="entry name" value="WD40"/>
    <property type="match status" value="3"/>
</dbReference>
<dbReference type="GO" id="GO:0016236">
    <property type="term" value="P:macroautophagy"/>
    <property type="evidence" value="ECO:0007669"/>
    <property type="project" value="InterPro"/>
</dbReference>
<feature type="domain" description="Phosphatase 2A Regulatory Subunit A helical" evidence="10">
    <location>
        <begin position="78"/>
        <end position="327"/>
    </location>
</feature>
<keyword evidence="4" id="KW-0677">Repeat</keyword>
<dbReference type="SUPFAM" id="SSF48371">
    <property type="entry name" value="ARM repeat"/>
    <property type="match status" value="1"/>
</dbReference>
<accession>A0A2T9YLR5</accession>
<evidence type="ECO:0000256" key="1">
    <source>
        <dbReference type="ARBA" id="ARBA00012513"/>
    </source>
</evidence>
<evidence type="ECO:0000256" key="7">
    <source>
        <dbReference type="ARBA" id="ARBA00022840"/>
    </source>
</evidence>
<keyword evidence="12" id="KW-1185">Reference proteome</keyword>
<dbReference type="EC" id="2.7.11.1" evidence="1"/>
<dbReference type="GO" id="GO:0005770">
    <property type="term" value="C:late endosome"/>
    <property type="evidence" value="ECO:0007669"/>
    <property type="project" value="TreeGrafter"/>
</dbReference>
<dbReference type="Gene3D" id="2.130.10.10">
    <property type="entry name" value="YVTN repeat-like/Quinoprotein amine dehydrogenase"/>
    <property type="match status" value="1"/>
</dbReference>
<evidence type="ECO:0000256" key="4">
    <source>
        <dbReference type="ARBA" id="ARBA00022737"/>
    </source>
</evidence>
<dbReference type="STRING" id="133385.A0A2T9YLR5"/>
<protein>
    <recommendedName>
        <fullName evidence="1">non-specific serine/threonine protein kinase</fullName>
        <ecNumber evidence="1">2.7.11.1</ecNumber>
    </recommendedName>
</protein>
<keyword evidence="6" id="KW-0418">Kinase</keyword>
<evidence type="ECO:0000259" key="10">
    <source>
        <dbReference type="Pfam" id="PF22956"/>
    </source>
</evidence>
<evidence type="ECO:0000256" key="5">
    <source>
        <dbReference type="ARBA" id="ARBA00022741"/>
    </source>
</evidence>
<organism evidence="11 12">
    <name type="scientific">Smittium simulii</name>
    <dbReference type="NCBI Taxonomy" id="133385"/>
    <lineage>
        <taxon>Eukaryota</taxon>
        <taxon>Fungi</taxon>
        <taxon>Fungi incertae sedis</taxon>
        <taxon>Zoopagomycota</taxon>
        <taxon>Kickxellomycotina</taxon>
        <taxon>Harpellomycetes</taxon>
        <taxon>Harpellales</taxon>
        <taxon>Legeriomycetaceae</taxon>
        <taxon>Smittium</taxon>
    </lineage>
</organism>
<evidence type="ECO:0000256" key="2">
    <source>
        <dbReference type="ARBA" id="ARBA00022527"/>
    </source>
</evidence>
<dbReference type="InterPro" id="IPR055231">
    <property type="entry name" value="2AA_helical"/>
</dbReference>
<evidence type="ECO:0000256" key="8">
    <source>
        <dbReference type="PROSITE-ProRule" id="PRU00221"/>
    </source>
</evidence>
<reference evidence="11 12" key="1">
    <citation type="journal article" date="2018" name="MBio">
        <title>Comparative Genomics Reveals the Core Gene Toolbox for the Fungus-Insect Symbiosis.</title>
        <authorList>
            <person name="Wang Y."/>
            <person name="Stata M."/>
            <person name="Wang W."/>
            <person name="Stajich J.E."/>
            <person name="White M.M."/>
            <person name="Moncalvo J.M."/>
        </authorList>
    </citation>
    <scope>NUCLEOTIDE SEQUENCE [LARGE SCALE GENOMIC DNA]</scope>
    <source>
        <strain evidence="11 12">SWE-8-4</strain>
    </source>
</reference>
<dbReference type="GO" id="GO:0045324">
    <property type="term" value="P:late endosome to vacuole transport"/>
    <property type="evidence" value="ECO:0007669"/>
    <property type="project" value="InterPro"/>
</dbReference>
<keyword evidence="7" id="KW-0067">ATP-binding</keyword>
<sequence length="1262" mass="141310">MTSKLPNNNNLASEIGDHFVNIPGLSESMVAISESLWIDKVESEMVTRQFGWGKIGEPIMKAKFTFNEDNIAARAYIWFIASHLKNSCFPTTCRRGILMIQQLSRLISSETIMDFIVPLIVNMFSHSSAVVRATAISCLAEVLSIVTKIEAIDINIFSDYLFSHLIDLSQDSSEIVLISLARNLSSYAESAERFTQSSLASDNSSILKSEKQKNIIFYTNETFLDITRGLLTNSSDEVKRALLLTIDRLCLFFKRTSPPSKEYIAIEAIMAHVMTFLNNRSSWQLRMQFFEAILFIGVVTSRYVVEQYILPLILSAIDDTEEFFLYFIPENITYCTLSEIITAPVSKRLYYSRVFQYASELSSEKSTVSDFLHIHDTCETTSDESTISDSEWKMQELDTFIQSSVRNFLNLNLEQENLIKHGITLQTVFLSPAKDKPAVNKSSNSRLHSYLSNGLSHFEASEPFKLNNRQSPVFSDHFSENHASKRHLNSLGVIILQDNTSRGDDVAYSKGIGYNSIPNGGNFFASSSTRSESSIKINKRVLPTVAITSNTPDPVYFLSKSVTNPHLIEAADRDNIDAKHDKSQIDLIALSPEANGDYKQTTENDENSNVQEKPDFGISLINSDTEKYNSIESVNPQKTHIDSALTFSNINFATKPISIIEWIKLGKYDHKNTVFGLLSKKTAELSKSVLLAPKEVQEPKLKPIENKGDRDKIFIDGILAAILYEHSLPVNVIETNQIYSTMHSSEKFRDMFLTGSDDGIIRVWDAKSILENVLHRSIATFRQEGKITSAAFLSSSKIVSCSDNGSIRIIPSNSNAESGFTNMNRVGIANWSTLIDLEHDEYAIEAKVVVNYNIAIGLLIGTSQSRLVFLSHEELQEVWSVDIPLEYGLINGMEVYQNYYAIISTSEWKICLIDLRFQMLVKTFSIPQCSGIVDMSYSSSCRMALSLTQDGEKVLVGCNNGQIMVLDLKKQIWSDAFCALEWAHKLVRDESNSSTELPMEYKGKSLVTNTPITSPNIEKARTFSMDSISSKTQSTKVGVIAVNMMPQIRSSGNNKFISFSQDGIVRLWEMSLHSCIHLSLNGVNYAHDPQLVSTHIKDNIAYHCIEDQSNGLGQNTNYLYSQSKYSWYKSSADSTSHGNRNDARSRQQISTKGQVRQSTGNSGQSAFKINEMLLEQSAAKKATKDDQRDVKMIRESSGVNMKNSWSYGGKGKVYNSGNDTDLEMQEDNEELKIVSSTCLVPLGKESIAIVVGFKNGTVKVYV</sequence>
<keyword evidence="3" id="KW-0808">Transferase</keyword>
<dbReference type="GO" id="GO:0006623">
    <property type="term" value="P:protein targeting to vacuole"/>
    <property type="evidence" value="ECO:0007669"/>
    <property type="project" value="TreeGrafter"/>
</dbReference>
<dbReference type="OrthoDB" id="242910at2759"/>
<dbReference type="InterPro" id="IPR015943">
    <property type="entry name" value="WD40/YVTN_repeat-like_dom_sf"/>
</dbReference>
<gene>
    <name evidence="11" type="ORF">BB561_003373</name>
</gene>
<keyword evidence="2" id="KW-0723">Serine/threonine-protein kinase</keyword>
<evidence type="ECO:0000313" key="11">
    <source>
        <dbReference type="EMBL" id="PVU93275.1"/>
    </source>
</evidence>
<dbReference type="GO" id="GO:0004674">
    <property type="term" value="F:protein serine/threonine kinase activity"/>
    <property type="evidence" value="ECO:0007669"/>
    <property type="project" value="UniProtKB-KW"/>
</dbReference>
<feature type="compositionally biased region" description="Polar residues" evidence="9">
    <location>
        <begin position="1146"/>
        <end position="1162"/>
    </location>
</feature>
<dbReference type="EMBL" id="MBFR01000133">
    <property type="protein sequence ID" value="PVU93275.1"/>
    <property type="molecule type" value="Genomic_DNA"/>
</dbReference>
<dbReference type="GO" id="GO:0034271">
    <property type="term" value="C:phosphatidylinositol 3-kinase complex, class III, type I"/>
    <property type="evidence" value="ECO:0007669"/>
    <property type="project" value="TreeGrafter"/>
</dbReference>
<dbReference type="PROSITE" id="PS50082">
    <property type="entry name" value="WD_REPEATS_2"/>
    <property type="match status" value="1"/>
</dbReference>
<dbReference type="InterPro" id="IPR001680">
    <property type="entry name" value="WD40_rpt"/>
</dbReference>
<dbReference type="Pfam" id="PF22956">
    <property type="entry name" value="VPS15-like_hel"/>
    <property type="match status" value="1"/>
</dbReference>
<dbReference type="AlphaFoldDB" id="A0A2T9YLR5"/>
<dbReference type="Pfam" id="PF00400">
    <property type="entry name" value="WD40"/>
    <property type="match status" value="2"/>
</dbReference>
<feature type="region of interest" description="Disordered" evidence="9">
    <location>
        <begin position="1131"/>
        <end position="1162"/>
    </location>
</feature>
<dbReference type="GO" id="GO:0071561">
    <property type="term" value="C:nucleus-vacuole junction"/>
    <property type="evidence" value="ECO:0007669"/>
    <property type="project" value="TreeGrafter"/>
</dbReference>
<dbReference type="PANTHER" id="PTHR17583">
    <property type="entry name" value="PHOSPHOINOSITIDE 3-KINASE REGULATORY SUBUNIT 4"/>
    <property type="match status" value="1"/>
</dbReference>
<feature type="repeat" description="WD" evidence="8">
    <location>
        <begin position="751"/>
        <end position="768"/>
    </location>
</feature>
<evidence type="ECO:0000256" key="6">
    <source>
        <dbReference type="ARBA" id="ARBA00022777"/>
    </source>
</evidence>
<dbReference type="GO" id="GO:0034272">
    <property type="term" value="C:phosphatidylinositol 3-kinase complex, class III, type II"/>
    <property type="evidence" value="ECO:0007669"/>
    <property type="project" value="TreeGrafter"/>
</dbReference>
<keyword evidence="8" id="KW-0853">WD repeat</keyword>
<dbReference type="GO" id="GO:0005524">
    <property type="term" value="F:ATP binding"/>
    <property type="evidence" value="ECO:0007669"/>
    <property type="project" value="UniProtKB-KW"/>
</dbReference>
<dbReference type="InterPro" id="IPR016024">
    <property type="entry name" value="ARM-type_fold"/>
</dbReference>
<dbReference type="InterPro" id="IPR036322">
    <property type="entry name" value="WD40_repeat_dom_sf"/>
</dbReference>
<evidence type="ECO:0000256" key="3">
    <source>
        <dbReference type="ARBA" id="ARBA00022679"/>
    </source>
</evidence>
<dbReference type="InterPro" id="IPR045162">
    <property type="entry name" value="Vps15-like"/>
</dbReference>
<keyword evidence="5" id="KW-0547">Nucleotide-binding</keyword>
<dbReference type="Gene3D" id="1.25.10.10">
    <property type="entry name" value="Leucine-rich Repeat Variant"/>
    <property type="match status" value="1"/>
</dbReference>
<name>A0A2T9YLR5_9FUNG</name>
<dbReference type="Proteomes" id="UP000245383">
    <property type="component" value="Unassembled WGS sequence"/>
</dbReference>
<dbReference type="InterPro" id="IPR011989">
    <property type="entry name" value="ARM-like"/>
</dbReference>
<comment type="caution">
    <text evidence="11">The sequence shown here is derived from an EMBL/GenBank/DDBJ whole genome shotgun (WGS) entry which is preliminary data.</text>
</comment>
<evidence type="ECO:0000256" key="9">
    <source>
        <dbReference type="SAM" id="MobiDB-lite"/>
    </source>
</evidence>
<dbReference type="SUPFAM" id="SSF50978">
    <property type="entry name" value="WD40 repeat-like"/>
    <property type="match status" value="1"/>
</dbReference>
<dbReference type="PANTHER" id="PTHR17583:SF0">
    <property type="entry name" value="PHOSPHOINOSITIDE 3-KINASE REGULATORY SUBUNIT 4"/>
    <property type="match status" value="1"/>
</dbReference>
<evidence type="ECO:0000313" key="12">
    <source>
        <dbReference type="Proteomes" id="UP000245383"/>
    </source>
</evidence>
<proteinExistence type="predicted"/>